<evidence type="ECO:0000256" key="1">
    <source>
        <dbReference type="SAM" id="SignalP"/>
    </source>
</evidence>
<keyword evidence="1" id="KW-0732">Signal</keyword>
<dbReference type="RefSeq" id="WP_139231015.1">
    <property type="nucleotide sequence ID" value="NZ_FOXM01000002.1"/>
</dbReference>
<evidence type="ECO:0000313" key="3">
    <source>
        <dbReference type="Proteomes" id="UP000243084"/>
    </source>
</evidence>
<proteinExistence type="predicted"/>
<reference evidence="3" key="1">
    <citation type="submission" date="2016-10" db="EMBL/GenBank/DDBJ databases">
        <authorList>
            <person name="Varghese N."/>
            <person name="Submissions S."/>
        </authorList>
    </citation>
    <scope>NUCLEOTIDE SEQUENCE [LARGE SCALE GENOMIC DNA]</scope>
    <source>
        <strain evidence="3">JCM 18195</strain>
    </source>
</reference>
<protein>
    <submittedName>
        <fullName evidence="2">Flagellar protein FlhE</fullName>
    </submittedName>
</protein>
<keyword evidence="2" id="KW-0966">Cell projection</keyword>
<keyword evidence="2" id="KW-0282">Flagellum</keyword>
<evidence type="ECO:0000313" key="2">
    <source>
        <dbReference type="EMBL" id="SFP45027.1"/>
    </source>
</evidence>
<dbReference type="InterPro" id="IPR009420">
    <property type="entry name" value="FlhE"/>
</dbReference>
<keyword evidence="3" id="KW-1185">Reference proteome</keyword>
<organism evidence="2 3">
    <name type="scientific">Geopseudomonas sagittaria</name>
    <dbReference type="NCBI Taxonomy" id="1135990"/>
    <lineage>
        <taxon>Bacteria</taxon>
        <taxon>Pseudomonadati</taxon>
        <taxon>Pseudomonadota</taxon>
        <taxon>Gammaproteobacteria</taxon>
        <taxon>Pseudomonadales</taxon>
        <taxon>Pseudomonadaceae</taxon>
        <taxon>Geopseudomonas</taxon>
    </lineage>
</organism>
<dbReference type="EMBL" id="FOXM01000002">
    <property type="protein sequence ID" value="SFP45027.1"/>
    <property type="molecule type" value="Genomic_DNA"/>
</dbReference>
<dbReference type="Proteomes" id="UP000243084">
    <property type="component" value="Unassembled WGS sequence"/>
</dbReference>
<accession>A0A1I5QFW7</accession>
<keyword evidence="2" id="KW-0969">Cilium</keyword>
<gene>
    <name evidence="2" type="ORF">SAMN05216229_102342</name>
</gene>
<dbReference type="AlphaFoldDB" id="A0A1I5QFW7"/>
<dbReference type="Pfam" id="PF06366">
    <property type="entry name" value="FlhE"/>
    <property type="match status" value="1"/>
</dbReference>
<feature type="signal peptide" evidence="1">
    <location>
        <begin position="1"/>
        <end position="24"/>
    </location>
</feature>
<sequence length="135" mass="13966">MSCCRLAALLGGALLLPAAGLTLAEPAPGSWQAHAPGLSVARSDQRSCSAPLQAPPLAQGRRLASVAWQFAMAPAAPLRAWLCQGAQCVALPGPRGRSHGLAGRDAGQPLQLCFQRARPGAALVVRGLQVLVEYR</sequence>
<dbReference type="OrthoDB" id="7064581at2"/>
<name>A0A1I5QFW7_9GAMM</name>
<feature type="chain" id="PRO_5017338923" evidence="1">
    <location>
        <begin position="25"/>
        <end position="135"/>
    </location>
</feature>